<name>A0AAX6EWX7_IRIPA</name>
<keyword evidence="3" id="KW-1185">Reference proteome</keyword>
<dbReference type="EMBL" id="JANAVB010033219">
    <property type="protein sequence ID" value="KAJ6808687.1"/>
    <property type="molecule type" value="Genomic_DNA"/>
</dbReference>
<reference evidence="2" key="2">
    <citation type="submission" date="2023-04" db="EMBL/GenBank/DDBJ databases">
        <authorList>
            <person name="Bruccoleri R.E."/>
            <person name="Oakeley E.J."/>
            <person name="Faust A.-M."/>
            <person name="Dessus-Babus S."/>
            <person name="Altorfer M."/>
            <person name="Burckhardt D."/>
            <person name="Oertli M."/>
            <person name="Naumann U."/>
            <person name="Petersen F."/>
            <person name="Wong J."/>
        </authorList>
    </citation>
    <scope>NUCLEOTIDE SEQUENCE</scope>
    <source>
        <strain evidence="2">GSM-AAB239-AS_SAM_17_03QT</strain>
        <tissue evidence="2">Leaf</tissue>
    </source>
</reference>
<feature type="transmembrane region" description="Helical" evidence="1">
    <location>
        <begin position="12"/>
        <end position="38"/>
    </location>
</feature>
<evidence type="ECO:0000313" key="3">
    <source>
        <dbReference type="Proteomes" id="UP001140949"/>
    </source>
</evidence>
<evidence type="ECO:0000313" key="2">
    <source>
        <dbReference type="EMBL" id="KAJ6808687.1"/>
    </source>
</evidence>
<keyword evidence="1" id="KW-0812">Transmembrane</keyword>
<protein>
    <submittedName>
        <fullName evidence="2">Uncharacterized protein</fullName>
    </submittedName>
</protein>
<evidence type="ECO:0000256" key="1">
    <source>
        <dbReference type="SAM" id="Phobius"/>
    </source>
</evidence>
<accession>A0AAX6EWX7</accession>
<dbReference type="AlphaFoldDB" id="A0AAX6EWX7"/>
<organism evidence="2 3">
    <name type="scientific">Iris pallida</name>
    <name type="common">Sweet iris</name>
    <dbReference type="NCBI Taxonomy" id="29817"/>
    <lineage>
        <taxon>Eukaryota</taxon>
        <taxon>Viridiplantae</taxon>
        <taxon>Streptophyta</taxon>
        <taxon>Embryophyta</taxon>
        <taxon>Tracheophyta</taxon>
        <taxon>Spermatophyta</taxon>
        <taxon>Magnoliopsida</taxon>
        <taxon>Liliopsida</taxon>
        <taxon>Asparagales</taxon>
        <taxon>Iridaceae</taxon>
        <taxon>Iridoideae</taxon>
        <taxon>Irideae</taxon>
        <taxon>Iris</taxon>
    </lineage>
</organism>
<proteinExistence type="predicted"/>
<reference evidence="2" key="1">
    <citation type="journal article" date="2023" name="GigaByte">
        <title>Genome assembly of the bearded iris, Iris pallida Lam.</title>
        <authorList>
            <person name="Bruccoleri R.E."/>
            <person name="Oakeley E.J."/>
            <person name="Faust A.M.E."/>
            <person name="Altorfer M."/>
            <person name="Dessus-Babus S."/>
            <person name="Burckhardt D."/>
            <person name="Oertli M."/>
            <person name="Naumann U."/>
            <person name="Petersen F."/>
            <person name="Wong J."/>
        </authorList>
    </citation>
    <scope>NUCLEOTIDE SEQUENCE</scope>
    <source>
        <strain evidence="2">GSM-AAB239-AS_SAM_17_03QT</strain>
    </source>
</reference>
<keyword evidence="1" id="KW-1133">Transmembrane helix</keyword>
<comment type="caution">
    <text evidence="2">The sequence shown here is derived from an EMBL/GenBank/DDBJ whole genome shotgun (WGS) entry which is preliminary data.</text>
</comment>
<dbReference type="Proteomes" id="UP001140949">
    <property type="component" value="Unassembled WGS sequence"/>
</dbReference>
<gene>
    <name evidence="2" type="ORF">M6B38_165110</name>
</gene>
<keyword evidence="1" id="KW-0472">Membrane</keyword>
<sequence length="172" mass="20276">MDKLSLTKDRRVLIYLLMQLDMLDQLLLMTMMFVTIILELKAKKKRKWEDAYKRHVVKRVNLDKIVFEYDRLCNESSTLESLVSAMNNMGKLYEKTSTNVAKIVKCFEIEAEWDSRRLNVFKEVSKVEDFSDDDMLKAGEILSRDAARANYFFTLPDRLRKLYLQGLLTSNN</sequence>